<dbReference type="Pfam" id="PF00384">
    <property type="entry name" value="Molybdopterin"/>
    <property type="match status" value="1"/>
</dbReference>
<comment type="cofactor">
    <cofactor evidence="2">
        <name>[4Fe-4S] cluster</name>
        <dbReference type="ChEBI" id="CHEBI:49883"/>
    </cofactor>
</comment>
<evidence type="ECO:0000256" key="5">
    <source>
        <dbReference type="ARBA" id="ARBA00022505"/>
    </source>
</evidence>
<dbReference type="Pfam" id="PF04324">
    <property type="entry name" value="Fer2_BFD"/>
    <property type="match status" value="1"/>
</dbReference>
<dbReference type="Gene3D" id="3.40.228.10">
    <property type="entry name" value="Dimethylsulfoxide Reductase, domain 2"/>
    <property type="match status" value="1"/>
</dbReference>
<keyword evidence="13" id="KW-1185">Reference proteome</keyword>
<dbReference type="PANTHER" id="PTHR43105:SF9">
    <property type="entry name" value="NADPH-FE(3+) OXIDOREDUCTASE SUBUNIT ALPHA"/>
    <property type="match status" value="1"/>
</dbReference>
<sequence>MTATITKTTCPYCGVGCGVNVTVPNIDSGLSLDNIPPVSGDLDHPANFGRLCVKGSSLAQTLQSDDRLLVPTVKGEAVSWESAVDTVSEKIAQVVKDHGPDAFAFYLSGQILTEDYYVANKLAKGFIGTANVDTNSRLCMASAVVGYKRAFGSDTVPCNYEDLELCDLLIMVGSNAAWTHPILYQRIVAAKKQRPNMKVVVIDPRETATCDIADLHLAIRPGSDAAVFSFLLQHSVDVGVLDSAFISRHTNGFKEALNQATESTPTLSSVANFCDISEQDLLLLASWWAKTEKTVSFYSQGVNQSASGVDKCNAIINCHLATGRIGKEGAGPFSITGQPNAMGGREVGGLANQLAAHMDFATPGAQELVQRFWQAPNMATENGLKAVDLFQAMEEGKIKVVWIMSTNPMVSMPDTAQVRRALEKCELVIVSDCKAHTDTTAMADVLFPATGWSEKDGTVTNSERRISRQRGLLPAPGEAKHDWWVICKVAKCLGYQSAFSYRNVHEIFAEHAGLSEFENSGKRDFDIGHFSRITKEEYDALIPVQWPVPKGRPEGTKRMFEDARFFTPDNRARFIPITPTLPIHQATPEWPFTLNTGRVRDQWHTMTRTGDAALLTKHTDQPYVEVHPKDAKRLEISDKSLVRLTSPYGEALLKAKISRAVSPGNVFTPIHWTLQFANAAVVSNLIPQVADPLSGQPESKHAQVKLEAVKNIAYGVVISAEPLQTLDFTYWCRVPSEQGYHYEVVWSECENVASIQAMLEGSIQSQGEWLEYTNPKTHQIRLAQIVNQRLVSVSYLHPAPESISCDWLESKLMNKEALSDLDRMAILVGLPANVEDKGAIVCSCFQIGTKQIEKAIKEGVCSVEALGSRLKCGTNCGSCLPELKHFIPIKTELSA</sequence>
<evidence type="ECO:0000256" key="2">
    <source>
        <dbReference type="ARBA" id="ARBA00001966"/>
    </source>
</evidence>
<gene>
    <name evidence="12" type="ORF">IF202_04205</name>
</gene>
<evidence type="ECO:0000256" key="3">
    <source>
        <dbReference type="ARBA" id="ARBA00008747"/>
    </source>
</evidence>
<dbReference type="PANTHER" id="PTHR43105">
    <property type="entry name" value="RESPIRATORY NITRATE REDUCTASE"/>
    <property type="match status" value="1"/>
</dbReference>
<dbReference type="InterPro" id="IPR007419">
    <property type="entry name" value="BFD-like_2Fe2S-bd_dom"/>
</dbReference>
<evidence type="ECO:0000313" key="13">
    <source>
        <dbReference type="Proteomes" id="UP000604161"/>
    </source>
</evidence>
<comment type="cofactor">
    <cofactor evidence="1">
        <name>Mo-bis(molybdopterin guanine dinucleotide)</name>
        <dbReference type="ChEBI" id="CHEBI:60539"/>
    </cofactor>
</comment>
<dbReference type="InterPro" id="IPR041957">
    <property type="entry name" value="CT_Nitrate-R-NapA-like"/>
</dbReference>
<evidence type="ECO:0000259" key="11">
    <source>
        <dbReference type="PROSITE" id="PS51669"/>
    </source>
</evidence>
<protein>
    <submittedName>
        <fullName evidence="12">Molybdopterin-dependent oxidoreductase</fullName>
    </submittedName>
</protein>
<reference evidence="12 13" key="1">
    <citation type="submission" date="2020-09" db="EMBL/GenBank/DDBJ databases">
        <title>Marinomonas sp. nov., isolated from the cysticercosis algae of Qingdao, China.</title>
        <authorList>
            <person name="Sun X."/>
        </authorList>
    </citation>
    <scope>NUCLEOTIDE SEQUENCE [LARGE SCALE GENOMIC DNA]</scope>
    <source>
        <strain evidence="12 13">SM2066</strain>
    </source>
</reference>
<dbReference type="Gene3D" id="3.40.50.740">
    <property type="match status" value="1"/>
</dbReference>
<organism evidence="12 13">
    <name type="scientific">Marinomonas colpomeniae</name>
    <dbReference type="NCBI Taxonomy" id="2774408"/>
    <lineage>
        <taxon>Bacteria</taxon>
        <taxon>Pseudomonadati</taxon>
        <taxon>Pseudomonadota</taxon>
        <taxon>Gammaproteobacteria</taxon>
        <taxon>Oceanospirillales</taxon>
        <taxon>Oceanospirillaceae</taxon>
        <taxon>Marinomonas</taxon>
    </lineage>
</organism>
<dbReference type="CDD" id="cd02791">
    <property type="entry name" value="MopB_CT_Nitrate-R-NapA-like"/>
    <property type="match status" value="1"/>
</dbReference>
<dbReference type="InterPro" id="IPR050123">
    <property type="entry name" value="Prok_molybdopt-oxidoreductase"/>
</dbReference>
<dbReference type="SUPFAM" id="SSF53706">
    <property type="entry name" value="Formate dehydrogenase/DMSO reductase, domains 1-3"/>
    <property type="match status" value="1"/>
</dbReference>
<evidence type="ECO:0000256" key="9">
    <source>
        <dbReference type="ARBA" id="ARBA00023014"/>
    </source>
</evidence>
<dbReference type="SMART" id="SM00926">
    <property type="entry name" value="Molybdop_Fe4S4"/>
    <property type="match status" value="1"/>
</dbReference>
<dbReference type="Gene3D" id="2.20.25.90">
    <property type="entry name" value="ADC-like domains"/>
    <property type="match status" value="1"/>
</dbReference>
<dbReference type="Pfam" id="PF04879">
    <property type="entry name" value="Molybdop_Fe4S4"/>
    <property type="match status" value="1"/>
</dbReference>
<dbReference type="InterPro" id="IPR006657">
    <property type="entry name" value="MoPterin_dinucl-bd_dom"/>
</dbReference>
<dbReference type="CDD" id="cd02754">
    <property type="entry name" value="MopB_Nitrate-R-NapA-like"/>
    <property type="match status" value="1"/>
</dbReference>
<proteinExistence type="inferred from homology"/>
<keyword evidence="10" id="KW-0534">Nitrate assimilation</keyword>
<keyword evidence="5" id="KW-0500">Molybdenum</keyword>
<dbReference type="RefSeq" id="WP_191593601.1">
    <property type="nucleotide sequence ID" value="NZ_JACYFC010000001.1"/>
</dbReference>
<evidence type="ECO:0000256" key="7">
    <source>
        <dbReference type="ARBA" id="ARBA00023002"/>
    </source>
</evidence>
<evidence type="ECO:0000256" key="1">
    <source>
        <dbReference type="ARBA" id="ARBA00001942"/>
    </source>
</evidence>
<evidence type="ECO:0000256" key="4">
    <source>
        <dbReference type="ARBA" id="ARBA00022485"/>
    </source>
</evidence>
<keyword evidence="7" id="KW-0560">Oxidoreductase</keyword>
<evidence type="ECO:0000256" key="10">
    <source>
        <dbReference type="ARBA" id="ARBA00023063"/>
    </source>
</evidence>
<dbReference type="InterPro" id="IPR006963">
    <property type="entry name" value="Mopterin_OxRdtase_4Fe-4S_dom"/>
</dbReference>
<dbReference type="Gene3D" id="2.40.40.20">
    <property type="match status" value="1"/>
</dbReference>
<keyword evidence="8" id="KW-0408">Iron</keyword>
<comment type="similarity">
    <text evidence="3">Belongs to the prokaryotic molybdopterin-containing oxidoreductase family. NasA/NapA/NarB subfamily.</text>
</comment>
<name>A0ABR8NXA4_9GAMM</name>
<accession>A0ABR8NXA4</accession>
<evidence type="ECO:0000256" key="8">
    <source>
        <dbReference type="ARBA" id="ARBA00023004"/>
    </source>
</evidence>
<dbReference type="SUPFAM" id="SSF50692">
    <property type="entry name" value="ADC-like"/>
    <property type="match status" value="1"/>
</dbReference>
<feature type="domain" description="4Fe-4S Mo/W bis-MGD-type" evidence="11">
    <location>
        <begin position="3"/>
        <end position="66"/>
    </location>
</feature>
<dbReference type="PROSITE" id="PS51669">
    <property type="entry name" value="4FE4S_MOW_BIS_MGD"/>
    <property type="match status" value="1"/>
</dbReference>
<dbReference type="Gene3D" id="1.10.10.1100">
    <property type="entry name" value="BFD-like [2Fe-2S]-binding domain"/>
    <property type="match status" value="1"/>
</dbReference>
<dbReference type="InterPro" id="IPR009010">
    <property type="entry name" value="Asp_de-COase-like_dom_sf"/>
</dbReference>
<comment type="caution">
    <text evidence="12">The sequence shown here is derived from an EMBL/GenBank/DDBJ whole genome shotgun (WGS) entry which is preliminary data.</text>
</comment>
<keyword evidence="4" id="KW-0004">4Fe-4S</keyword>
<dbReference type="EMBL" id="JACYFC010000001">
    <property type="protein sequence ID" value="MBD5770245.1"/>
    <property type="molecule type" value="Genomic_DNA"/>
</dbReference>
<dbReference type="PROSITE" id="PS00551">
    <property type="entry name" value="MOLYBDOPTERIN_PROK_1"/>
    <property type="match status" value="1"/>
</dbReference>
<evidence type="ECO:0000313" key="12">
    <source>
        <dbReference type="EMBL" id="MBD5770245.1"/>
    </source>
</evidence>
<dbReference type="Pfam" id="PF01568">
    <property type="entry name" value="Molydop_binding"/>
    <property type="match status" value="1"/>
</dbReference>
<keyword evidence="6" id="KW-0479">Metal-binding</keyword>
<keyword evidence="9" id="KW-0411">Iron-sulfur</keyword>
<evidence type="ECO:0000256" key="6">
    <source>
        <dbReference type="ARBA" id="ARBA00022723"/>
    </source>
</evidence>
<dbReference type="InterPro" id="IPR027467">
    <property type="entry name" value="MopterinOxRdtase_cofactor_BS"/>
</dbReference>
<dbReference type="Proteomes" id="UP000604161">
    <property type="component" value="Unassembled WGS sequence"/>
</dbReference>
<dbReference type="InterPro" id="IPR041854">
    <property type="entry name" value="BFD-like_2Fe2S-bd_dom_sf"/>
</dbReference>
<dbReference type="InterPro" id="IPR006656">
    <property type="entry name" value="Mopterin_OxRdtase"/>
</dbReference>